<gene>
    <name evidence="1" type="ORF">Ani05nite_34990</name>
</gene>
<proteinExistence type="predicted"/>
<evidence type="ECO:0000313" key="2">
    <source>
        <dbReference type="Proteomes" id="UP000647172"/>
    </source>
</evidence>
<reference evidence="1" key="1">
    <citation type="submission" date="2021-01" db="EMBL/GenBank/DDBJ databases">
        <title>Whole genome shotgun sequence of Actinoplanes nipponensis NBRC 14063.</title>
        <authorList>
            <person name="Komaki H."/>
            <person name="Tamura T."/>
        </authorList>
    </citation>
    <scope>NUCLEOTIDE SEQUENCE</scope>
    <source>
        <strain evidence="1">NBRC 14063</strain>
    </source>
</reference>
<evidence type="ECO:0000313" key="1">
    <source>
        <dbReference type="EMBL" id="GIE49965.1"/>
    </source>
</evidence>
<dbReference type="AlphaFoldDB" id="A0A919JIM3"/>
<evidence type="ECO:0008006" key="3">
    <source>
        <dbReference type="Google" id="ProtNLM"/>
    </source>
</evidence>
<dbReference type="RefSeq" id="WP_203769524.1">
    <property type="nucleotide sequence ID" value="NZ_BOMQ01000043.1"/>
</dbReference>
<dbReference type="EMBL" id="BOMQ01000043">
    <property type="protein sequence ID" value="GIE49965.1"/>
    <property type="molecule type" value="Genomic_DNA"/>
</dbReference>
<sequence length="516" mass="55542">MSDELERLEDLQDDIHDAHGVWGANELAEACAAAAAVPTFGGDAGELGMIADYCDAVAQSVEQALDAVEPLRRAGISEVWAGDTHVSANEALTAVADDMFRALTAFRAVGAQVRQHAEQVQTEPDDRADAAQLAQIAATVGAMSWGEVPNLAYEGEVMRGQHAAAIARIDSRVDRHVAMRNAAEDFATALHEIETQARTGRLSDSPLSAVDEVVIAGAGWTRTMVPKTPVLTPAMDRRAAEALAAMSDEDRERITGLLAAALSPEHRAYLLKVLAAGYPVAGVAGFDQLIAGHGDDPEWLRQHLSPLSPDVENPTPGVQPNEFGGAEWQQGQLPTCVASSTVTARAQLDPLYALQLTTGGHPGDPQFDNPGAFADRLRDEQVRVYDDGRSWGQKTLHRDGMTDEQSEAIANEEIAPSLGVRYEDVETRSAESRASVLPRIESAVDEGRPVPLSVDEGREGHQLMVIGHSGHQLQIYNPWGYTYWVTERDFTDGRLDGIDPDVPREPTAVRLPAAAR</sequence>
<keyword evidence="2" id="KW-1185">Reference proteome</keyword>
<comment type="caution">
    <text evidence="1">The sequence shown here is derived from an EMBL/GenBank/DDBJ whole genome shotgun (WGS) entry which is preliminary data.</text>
</comment>
<accession>A0A919JIM3</accession>
<name>A0A919JIM3_9ACTN</name>
<protein>
    <recommendedName>
        <fullName evidence="3">Peptidoglycan-binding protein</fullName>
    </recommendedName>
</protein>
<dbReference type="Proteomes" id="UP000647172">
    <property type="component" value="Unassembled WGS sequence"/>
</dbReference>
<organism evidence="1 2">
    <name type="scientific">Actinoplanes nipponensis</name>
    <dbReference type="NCBI Taxonomy" id="135950"/>
    <lineage>
        <taxon>Bacteria</taxon>
        <taxon>Bacillati</taxon>
        <taxon>Actinomycetota</taxon>
        <taxon>Actinomycetes</taxon>
        <taxon>Micromonosporales</taxon>
        <taxon>Micromonosporaceae</taxon>
        <taxon>Actinoplanes</taxon>
    </lineage>
</organism>